<reference evidence="4" key="1">
    <citation type="submission" date="2021-05" db="EMBL/GenBank/DDBJ databases">
        <title>A free-living protist that lacks canonical eukaryotic 1 DNA replication and segregation systems.</title>
        <authorList>
            <person name="Salas-Leiva D.E."/>
            <person name="Tromer E.C."/>
            <person name="Curtis B.A."/>
            <person name="Jerlstrom-Hultqvist J."/>
            <person name="Kolisko M."/>
            <person name="Yi Z."/>
            <person name="Salas-Leiva J.S."/>
            <person name="Gallot-Lavallee L."/>
            <person name="Kops G.J.P.L."/>
            <person name="Archibald J.M."/>
            <person name="Simpson A.G.B."/>
            <person name="Roger A.J."/>
        </authorList>
    </citation>
    <scope>NUCLEOTIDE SEQUENCE</scope>
    <source>
        <strain evidence="4">BICM</strain>
    </source>
</reference>
<feature type="region of interest" description="Disordered" evidence="3">
    <location>
        <begin position="446"/>
        <end position="469"/>
    </location>
</feature>
<evidence type="ECO:0000313" key="4">
    <source>
        <dbReference type="EMBL" id="KAG9395144.1"/>
    </source>
</evidence>
<keyword evidence="5" id="KW-1185">Reference proteome</keyword>
<evidence type="ECO:0000256" key="3">
    <source>
        <dbReference type="SAM" id="MobiDB-lite"/>
    </source>
</evidence>
<keyword evidence="1" id="KW-0433">Leucine-rich repeat</keyword>
<dbReference type="AlphaFoldDB" id="A0A8J6B860"/>
<comment type="caution">
    <text evidence="4">The sequence shown here is derived from an EMBL/GenBank/DDBJ whole genome shotgun (WGS) entry which is preliminary data.</text>
</comment>
<feature type="region of interest" description="Disordered" evidence="3">
    <location>
        <begin position="518"/>
        <end position="539"/>
    </location>
</feature>
<dbReference type="SUPFAM" id="SSF52058">
    <property type="entry name" value="L domain-like"/>
    <property type="match status" value="1"/>
</dbReference>
<dbReference type="Proteomes" id="UP000717585">
    <property type="component" value="Unassembled WGS sequence"/>
</dbReference>
<dbReference type="InterPro" id="IPR001611">
    <property type="entry name" value="Leu-rich_rpt"/>
</dbReference>
<feature type="compositionally biased region" description="Acidic residues" evidence="3">
    <location>
        <begin position="446"/>
        <end position="460"/>
    </location>
</feature>
<evidence type="ECO:0000256" key="1">
    <source>
        <dbReference type="ARBA" id="ARBA00022614"/>
    </source>
</evidence>
<feature type="compositionally biased region" description="Basic and acidic residues" evidence="3">
    <location>
        <begin position="849"/>
        <end position="860"/>
    </location>
</feature>
<sequence>MAPTPSGSGRDTVCNPRELYRYELRISNLAATLNEHQESIAYSTDGSTPSLELPIDILDDITQYIRSIKFFEDAHAAFVNANPELHGDDDNSMLIADATSKDPTQAAGGKTFPVGLTHTMMTDLADTLRAHGHVEQPRDVMVSRIRYARVCNSLPLEEYFTPMPFEMMVNGVMHLTVLDAETDNSRDVDIFQMSPFVSLRVLTLETTKRLRLDSVGSAVFRKVQVIVAKNVVQLSDLLLAPVAAAFEPGMTLSNTMRFLTPSDSWMKLTSLTLSDSTHLTELDSTLTLAAHLRTLVVDHCPNLTELPDLSTLSSLKKLTVTHCAIKSLAPLWVSQKPPRSISELDLSHNQLPSLTDFSASYFPALRFLDFTDNKIARLDDIAAIASSTLQVLNLDMNPVINLEDLDLEIVRALATKRVSGEISVDSMAIQWDEAFLVEHGIPLPEEEEDESVLSDSDDEGPVPQPTLATGDADEQEIEIDGVVMLDVPSLAPVARSMQPCFTADLTGIPMGPVPTLDRPAKGKKAKDAAASVPGPPTSAPAVHPDAFLFRGLPDIQIECEGSYDVQETYDGSTEVGSTSMTIPAHTPALVQQGFAFAKSVITQYMSVKHMGEDAVGAVLFDHVTGYFAKFPQTVTPKPIVAHKVPKVKLTAPTKLGATNAVDAFIVNKLAWAQGIDPSTMIRAAEEVAVETFVTLQDLLEDEAEQTATHEVDAPTMTGSADSGLMAAADASFSGGVLETSAAVDSVQVSTIPSLTSLEPTPMAESHVVGTVPLDVDEEQTAVIRGSEPVFGPDEFDESDESEVEPMFEQFAEPDQPAAPVSPEQEALAEPTVQAAAEEAGDKSGLSPEPEDKRPSELRDYDFNGTRSKLAALLEGQASAAPPAPRPRPVLIVPDPEPRDSLELDVRDGLDDLVARIEDAVVFAHRPWQCQVFGLQDLTVEELKEATRPLKLVDLELSADHTGVLRLQHGVDLVLETHVSGIAHFIHIQEHAGFFIKALVIKSGADFVPMIFAVAEDSIDDIEAFMLNAIIVNRRHALAALKAEQLFWSVCSFCAFPFMAVAGISHCPECHMEDAVQIPLDDNNTAESIDAIKTIPEKLSDDILEDIHYTLSPAYLTHVAFKTVRVRKSMYDQMIAELEEVAASGRATVVQL</sequence>
<proteinExistence type="predicted"/>
<organism evidence="4 5">
    <name type="scientific">Carpediemonas membranifera</name>
    <dbReference type="NCBI Taxonomy" id="201153"/>
    <lineage>
        <taxon>Eukaryota</taxon>
        <taxon>Metamonada</taxon>
        <taxon>Carpediemonas-like organisms</taxon>
        <taxon>Carpediemonas</taxon>
    </lineage>
</organism>
<feature type="region of interest" description="Disordered" evidence="3">
    <location>
        <begin position="876"/>
        <end position="895"/>
    </location>
</feature>
<keyword evidence="2" id="KW-0677">Repeat</keyword>
<dbReference type="EMBL" id="JAHDYR010000012">
    <property type="protein sequence ID" value="KAG9395144.1"/>
    <property type="molecule type" value="Genomic_DNA"/>
</dbReference>
<dbReference type="Gene3D" id="3.80.10.10">
    <property type="entry name" value="Ribonuclease Inhibitor"/>
    <property type="match status" value="2"/>
</dbReference>
<feature type="region of interest" description="Disordered" evidence="3">
    <location>
        <begin position="812"/>
        <end position="860"/>
    </location>
</feature>
<dbReference type="PANTHER" id="PTHR46652:SF3">
    <property type="entry name" value="LEUCINE-RICH REPEAT-CONTAINING PROTEIN 9"/>
    <property type="match status" value="1"/>
</dbReference>
<gene>
    <name evidence="4" type="ORF">J8273_0363</name>
</gene>
<protein>
    <submittedName>
        <fullName evidence="4">Leucine-rich repeat</fullName>
    </submittedName>
</protein>
<name>A0A8J6B860_9EUKA</name>
<dbReference type="InterPro" id="IPR050836">
    <property type="entry name" value="SDS22/Internalin_LRR"/>
</dbReference>
<dbReference type="PROSITE" id="PS51450">
    <property type="entry name" value="LRR"/>
    <property type="match status" value="1"/>
</dbReference>
<evidence type="ECO:0000313" key="5">
    <source>
        <dbReference type="Proteomes" id="UP000717585"/>
    </source>
</evidence>
<dbReference type="OrthoDB" id="2151624at2759"/>
<dbReference type="InterPro" id="IPR032675">
    <property type="entry name" value="LRR_dom_sf"/>
</dbReference>
<evidence type="ECO:0000256" key="2">
    <source>
        <dbReference type="ARBA" id="ARBA00022737"/>
    </source>
</evidence>
<accession>A0A8J6B860</accession>
<dbReference type="PANTHER" id="PTHR46652">
    <property type="entry name" value="LEUCINE-RICH REPEAT AND IQ DOMAIN-CONTAINING PROTEIN 1-RELATED"/>
    <property type="match status" value="1"/>
</dbReference>